<protein>
    <submittedName>
        <fullName evidence="7">ABC transporter ATP-binding protein</fullName>
    </submittedName>
</protein>
<organism evidence="7 8">
    <name type="scientific">Rhizobium rosettiformans</name>
    <dbReference type="NCBI Taxonomy" id="1368430"/>
    <lineage>
        <taxon>Bacteria</taxon>
        <taxon>Pseudomonadati</taxon>
        <taxon>Pseudomonadota</taxon>
        <taxon>Alphaproteobacteria</taxon>
        <taxon>Hyphomicrobiales</taxon>
        <taxon>Rhizobiaceae</taxon>
        <taxon>Rhizobium/Agrobacterium group</taxon>
        <taxon>Rhizobium</taxon>
    </lineage>
</organism>
<dbReference type="InterPro" id="IPR050319">
    <property type="entry name" value="ABC_transp_ATP-bind"/>
</dbReference>
<keyword evidence="4" id="KW-0547">Nucleotide-binding</keyword>
<dbReference type="PROSITE" id="PS50893">
    <property type="entry name" value="ABC_TRANSPORTER_2"/>
    <property type="match status" value="2"/>
</dbReference>
<feature type="domain" description="ABC transporter" evidence="6">
    <location>
        <begin position="291"/>
        <end position="540"/>
    </location>
</feature>
<dbReference type="SMART" id="SM00382">
    <property type="entry name" value="AAA"/>
    <property type="match status" value="2"/>
</dbReference>
<dbReference type="RefSeq" id="WP_203020493.1">
    <property type="nucleotide sequence ID" value="NZ_CP032406.1"/>
</dbReference>
<gene>
    <name evidence="7" type="ORF">D4A92_21610</name>
</gene>
<dbReference type="PROSITE" id="PS00211">
    <property type="entry name" value="ABC_TRANSPORTER_1"/>
    <property type="match status" value="2"/>
</dbReference>
<evidence type="ECO:0000259" key="6">
    <source>
        <dbReference type="PROSITE" id="PS50893"/>
    </source>
</evidence>
<dbReference type="InterPro" id="IPR017871">
    <property type="entry name" value="ABC_transporter-like_CS"/>
</dbReference>
<dbReference type="SUPFAM" id="SSF52540">
    <property type="entry name" value="P-loop containing nucleoside triphosphate hydrolases"/>
    <property type="match status" value="2"/>
</dbReference>
<keyword evidence="8" id="KW-1185">Reference proteome</keyword>
<dbReference type="CDD" id="cd03257">
    <property type="entry name" value="ABC_NikE_OppD_transporters"/>
    <property type="match status" value="2"/>
</dbReference>
<dbReference type="Proteomes" id="UP000596351">
    <property type="component" value="Plasmid p1"/>
</dbReference>
<dbReference type="Gene3D" id="3.40.50.300">
    <property type="entry name" value="P-loop containing nucleotide triphosphate hydrolases"/>
    <property type="match status" value="2"/>
</dbReference>
<dbReference type="InterPro" id="IPR003439">
    <property type="entry name" value="ABC_transporter-like_ATP-bd"/>
</dbReference>
<dbReference type="NCBIfam" id="NF007739">
    <property type="entry name" value="PRK10419.1"/>
    <property type="match status" value="2"/>
</dbReference>
<keyword evidence="3" id="KW-0813">Transport</keyword>
<evidence type="ECO:0000256" key="4">
    <source>
        <dbReference type="ARBA" id="ARBA00022741"/>
    </source>
</evidence>
<dbReference type="NCBIfam" id="NF008453">
    <property type="entry name" value="PRK11308.1"/>
    <property type="match status" value="2"/>
</dbReference>
<dbReference type="NCBIfam" id="TIGR01727">
    <property type="entry name" value="oligo_HPY"/>
    <property type="match status" value="1"/>
</dbReference>
<name>A0ABX7F1Q9_9HYPH</name>
<keyword evidence="5 7" id="KW-0067">ATP-binding</keyword>
<accession>A0ABX7F1Q9</accession>
<comment type="similarity">
    <text evidence="2">Belongs to the ABC transporter superfamily.</text>
</comment>
<dbReference type="Pfam" id="PF00005">
    <property type="entry name" value="ABC_tran"/>
    <property type="match status" value="2"/>
</dbReference>
<keyword evidence="7" id="KW-0614">Plasmid</keyword>
<evidence type="ECO:0000256" key="1">
    <source>
        <dbReference type="ARBA" id="ARBA00004417"/>
    </source>
</evidence>
<proteinExistence type="inferred from homology"/>
<geneLocation type="plasmid" evidence="7 8">
    <name>p1</name>
</geneLocation>
<dbReference type="PANTHER" id="PTHR43776">
    <property type="entry name" value="TRANSPORT ATP-BINDING PROTEIN"/>
    <property type="match status" value="1"/>
</dbReference>
<dbReference type="EMBL" id="CP032406">
    <property type="protein sequence ID" value="QRF54154.1"/>
    <property type="molecule type" value="Genomic_DNA"/>
</dbReference>
<comment type="subcellular location">
    <subcellularLocation>
        <location evidence="1">Cell inner membrane</location>
        <topology evidence="1">Peripheral membrane protein</topology>
    </subcellularLocation>
</comment>
<dbReference type="InterPro" id="IPR013563">
    <property type="entry name" value="Oligopep_ABC_C"/>
</dbReference>
<evidence type="ECO:0000313" key="8">
    <source>
        <dbReference type="Proteomes" id="UP000596351"/>
    </source>
</evidence>
<sequence length="591" mass="64400">MTASMLSPVVEPTGDVVLSVRELKVSARSDQGLFPLVDGLSFDLHRGETLAIAGESGSGKSITSLACMGLLPEPAVRVTGGSIRFGETELTTLPEKRMQAMRGARIAMIFQEPMTALNPVMSIGRQLVEAIRAHEQLSVSQARARALEAVKAVRLSQPEKRLEQYPHELSGGMRQRVMIAMAIALRPAVLIADEPTTALDVTVQREVLDLLRDLQKELGTAVILITHDMGVVAEMADRVIVMRKGKMVEAASTIDLFDAPKDQYTRDLLAAVPRIGDGAERPVSQTRDVLVRYEDVSVNFPIRSGLLGRVAARVHAVEHVSMEIYRGETLSLVGESGCGKSTMAKALVGLVPHEGRIEINGQAMGELGAAGRKAVRRDLQIVFQDPMAALDARMTVGELIREPLVIHGIGTPAEQKARVRELLERVEMSPSVYNRYPHQFSGGQRQRICIARALALKPKLIVCDESVAALDVSIQAKVLDLLRDLQKESGVTYLFISHDMAVVENISDRVAVMYLGQIVEMGTRAQLFGNPQHPYTRRLLDAVPVPDPRRERSAAPRLAGEIPSPVWKVGFQPERVTLVDIGDGHLVGGLG</sequence>
<evidence type="ECO:0000256" key="2">
    <source>
        <dbReference type="ARBA" id="ARBA00005417"/>
    </source>
</evidence>
<evidence type="ECO:0000313" key="7">
    <source>
        <dbReference type="EMBL" id="QRF54154.1"/>
    </source>
</evidence>
<dbReference type="InterPro" id="IPR027417">
    <property type="entry name" value="P-loop_NTPase"/>
</dbReference>
<evidence type="ECO:0000256" key="3">
    <source>
        <dbReference type="ARBA" id="ARBA00022448"/>
    </source>
</evidence>
<dbReference type="InterPro" id="IPR003593">
    <property type="entry name" value="AAA+_ATPase"/>
</dbReference>
<dbReference type="Pfam" id="PF08352">
    <property type="entry name" value="oligo_HPY"/>
    <property type="match status" value="2"/>
</dbReference>
<dbReference type="GO" id="GO:0005524">
    <property type="term" value="F:ATP binding"/>
    <property type="evidence" value="ECO:0007669"/>
    <property type="project" value="UniProtKB-KW"/>
</dbReference>
<evidence type="ECO:0000256" key="5">
    <source>
        <dbReference type="ARBA" id="ARBA00022840"/>
    </source>
</evidence>
<dbReference type="PANTHER" id="PTHR43776:SF7">
    <property type="entry name" value="D,D-DIPEPTIDE TRANSPORT ATP-BINDING PROTEIN DDPF-RELATED"/>
    <property type="match status" value="1"/>
</dbReference>
<reference evidence="7 8" key="1">
    <citation type="submission" date="2018-09" db="EMBL/GenBank/DDBJ databases">
        <title>Rhizobium sp. MAE2-X.</title>
        <authorList>
            <person name="Lee Y."/>
            <person name="Jeon C.O."/>
        </authorList>
    </citation>
    <scope>NUCLEOTIDE SEQUENCE [LARGE SCALE GENOMIC DNA]</scope>
    <source>
        <strain evidence="7 8">MAE2-X</strain>
        <plasmid evidence="7 8">p1</plasmid>
    </source>
</reference>
<feature type="domain" description="ABC transporter" evidence="6">
    <location>
        <begin position="20"/>
        <end position="269"/>
    </location>
</feature>